<keyword evidence="8" id="KW-0472">Membrane</keyword>
<dbReference type="STRING" id="1125725.HMPREF1325_2672"/>
<evidence type="ECO:0000259" key="13">
    <source>
        <dbReference type="Pfam" id="PF14842"/>
    </source>
</evidence>
<dbReference type="PANTHER" id="PTHR30534">
    <property type="entry name" value="FLAGELLAR MOTOR SWITCH PROTEIN FLIG"/>
    <property type="match status" value="1"/>
</dbReference>
<evidence type="ECO:0000256" key="1">
    <source>
        <dbReference type="ARBA" id="ARBA00004117"/>
    </source>
</evidence>
<dbReference type="Pfam" id="PF14842">
    <property type="entry name" value="FliG_N"/>
    <property type="match status" value="1"/>
</dbReference>
<proteinExistence type="inferred from homology"/>
<dbReference type="GO" id="GO:0009425">
    <property type="term" value="C:bacterial-type flagellum basal body"/>
    <property type="evidence" value="ECO:0007669"/>
    <property type="project" value="UniProtKB-SubCell"/>
</dbReference>
<dbReference type="InterPro" id="IPR028263">
    <property type="entry name" value="FliG_N"/>
</dbReference>
<comment type="subcellular location">
    <subcellularLocation>
        <location evidence="1">Bacterial flagellum basal body</location>
    </subcellularLocation>
    <subcellularLocation>
        <location evidence="2">Cell membrane</location>
        <topology evidence="2">Peripheral membrane protein</topology>
        <orientation evidence="2">Cytoplasmic side</orientation>
    </subcellularLocation>
</comment>
<protein>
    <recommendedName>
        <fullName evidence="4">Flagellar motor switch protein FliG</fullName>
    </recommendedName>
</protein>
<evidence type="ECO:0000256" key="5">
    <source>
        <dbReference type="ARBA" id="ARBA00022475"/>
    </source>
</evidence>
<dbReference type="AlphaFoldDB" id="U1FLN4"/>
<dbReference type="InterPro" id="IPR011002">
    <property type="entry name" value="FliG_a-hlx"/>
</dbReference>
<comment type="similarity">
    <text evidence="3">Belongs to the FliG family.</text>
</comment>
<feature type="compositionally biased region" description="Polar residues" evidence="10">
    <location>
        <begin position="55"/>
        <end position="65"/>
    </location>
</feature>
<evidence type="ECO:0000313" key="15">
    <source>
        <dbReference type="EMBL" id="ERJ97730.1"/>
    </source>
</evidence>
<feature type="region of interest" description="Disordered" evidence="10">
    <location>
        <begin position="27"/>
        <end position="67"/>
    </location>
</feature>
<dbReference type="Pfam" id="PF01706">
    <property type="entry name" value="FliG_C"/>
    <property type="match status" value="1"/>
</dbReference>
<keyword evidence="5" id="KW-1003">Cell membrane</keyword>
<name>U1FLN4_TRESO</name>
<dbReference type="Pfam" id="PF14841">
    <property type="entry name" value="FliG_M"/>
    <property type="match status" value="1"/>
</dbReference>
<evidence type="ECO:0000313" key="14">
    <source>
        <dbReference type="EMBL" id="ERF60336.1"/>
    </source>
</evidence>
<feature type="domain" description="Flagellar motor switch protein FliG N-terminal" evidence="13">
    <location>
        <begin position="131"/>
        <end position="227"/>
    </location>
</feature>
<accession>U1FLN4</accession>
<keyword evidence="6" id="KW-0145">Chemotaxis</keyword>
<feature type="domain" description="Flagellar motor switch protein FliG C-terminal" evidence="11">
    <location>
        <begin position="338"/>
        <end position="443"/>
    </location>
</feature>
<evidence type="ECO:0000256" key="10">
    <source>
        <dbReference type="SAM" id="MobiDB-lite"/>
    </source>
</evidence>
<evidence type="ECO:0000256" key="3">
    <source>
        <dbReference type="ARBA" id="ARBA00010299"/>
    </source>
</evidence>
<dbReference type="InterPro" id="IPR000090">
    <property type="entry name" value="Flg_Motor_Flig"/>
</dbReference>
<dbReference type="InterPro" id="IPR023087">
    <property type="entry name" value="Flg_Motor_Flig_C"/>
</dbReference>
<feature type="domain" description="Flagellar motor switch protein FliG middle" evidence="12">
    <location>
        <begin position="237"/>
        <end position="307"/>
    </location>
</feature>
<dbReference type="GO" id="GO:0071973">
    <property type="term" value="P:bacterial-type flagellum-dependent cell motility"/>
    <property type="evidence" value="ECO:0007669"/>
    <property type="project" value="InterPro"/>
</dbReference>
<evidence type="ECO:0000256" key="8">
    <source>
        <dbReference type="ARBA" id="ARBA00023136"/>
    </source>
</evidence>
<dbReference type="Proteomes" id="UP000016412">
    <property type="component" value="Unassembled WGS sequence"/>
</dbReference>
<sequence>MLDILFHYIIDAMNLNDIRANAYKNGARKGERPSDESAMKAAGVQAPNEEGSVRLAQSATGSGSNKPFEGVNRKIANIFSESKTLSKQAALQNAGTGNLGGNEGLSRAADTLKRDGLLKIPESSSGDSVYRRVAKFLLIIGVDEAAKVMRHLTEAQTEKIIPEIASIRRVDPKEASEILSEFEGLLKQARQSGGADIAREMLEKAYGAEKAESMLQKAVSLSGGKPFEYLNTADGERVYFLLKDESPAVQALVLSRIKPEKAAAVIGKMDVEVKRDVISRLAKMQPVSPDVLARTDKAIYEKSLSIAAEKAESIDGRSALAEILRRMPLASEDEIIETISGEDADLANDIRKRLFTLGDVEKSDDRFIQELLRSMSEKEVAYLIAGKPEPFRKKILYNVSKGRGDTVLEEEQLAKPMSKRDCDDVTGKFLAAMRSAYEQGTFKIDGRDDGEYVE</sequence>
<comment type="caution">
    <text evidence="14">The sequence shown here is derived from an EMBL/GenBank/DDBJ whole genome shotgun (WGS) entry which is preliminary data.</text>
</comment>
<evidence type="ECO:0000256" key="2">
    <source>
        <dbReference type="ARBA" id="ARBA00004413"/>
    </source>
</evidence>
<feature type="compositionally biased region" description="Basic and acidic residues" evidence="10">
    <location>
        <begin position="28"/>
        <end position="38"/>
    </location>
</feature>
<dbReference type="GO" id="GO:0003774">
    <property type="term" value="F:cytoskeletal motor activity"/>
    <property type="evidence" value="ECO:0007669"/>
    <property type="project" value="InterPro"/>
</dbReference>
<reference evidence="16 17" key="1">
    <citation type="submission" date="2013-08" db="EMBL/GenBank/DDBJ databases">
        <authorList>
            <person name="Durkin A.S."/>
            <person name="Haft D.R."/>
            <person name="McCorrison J."/>
            <person name="Torralba M."/>
            <person name="Gillis M."/>
            <person name="Haft D.H."/>
            <person name="Methe B."/>
            <person name="Sutton G."/>
            <person name="Nelson K.E."/>
        </authorList>
    </citation>
    <scope>NUCLEOTIDE SEQUENCE [LARGE SCALE GENOMIC DNA]</scope>
    <source>
        <strain evidence="15 17">ATCC 35536</strain>
        <strain evidence="14 16">VPI DR56BR1116</strain>
    </source>
</reference>
<dbReference type="GO" id="GO:0005886">
    <property type="term" value="C:plasma membrane"/>
    <property type="evidence" value="ECO:0007669"/>
    <property type="project" value="UniProtKB-SubCell"/>
</dbReference>
<evidence type="ECO:0000256" key="6">
    <source>
        <dbReference type="ARBA" id="ARBA00022500"/>
    </source>
</evidence>
<evidence type="ECO:0000313" key="17">
    <source>
        <dbReference type="Proteomes" id="UP000016646"/>
    </source>
</evidence>
<evidence type="ECO:0000259" key="12">
    <source>
        <dbReference type="Pfam" id="PF14841"/>
    </source>
</evidence>
<dbReference type="Gene3D" id="1.10.220.30">
    <property type="match status" value="3"/>
</dbReference>
<dbReference type="Proteomes" id="UP000016646">
    <property type="component" value="Unassembled WGS sequence"/>
</dbReference>
<dbReference type="PATRIC" id="fig|1125725.3.peg.1846"/>
<dbReference type="PANTHER" id="PTHR30534:SF0">
    <property type="entry name" value="FLAGELLAR MOTOR SWITCH PROTEIN FLIG"/>
    <property type="match status" value="1"/>
</dbReference>
<dbReference type="PRINTS" id="PR00954">
    <property type="entry name" value="FLGMOTORFLIG"/>
</dbReference>
<dbReference type="EMBL" id="AUZJ01000043">
    <property type="protein sequence ID" value="ERF60336.1"/>
    <property type="molecule type" value="Genomic_DNA"/>
</dbReference>
<evidence type="ECO:0000259" key="11">
    <source>
        <dbReference type="Pfam" id="PF01706"/>
    </source>
</evidence>
<dbReference type="GO" id="GO:0006935">
    <property type="term" value="P:chemotaxis"/>
    <property type="evidence" value="ECO:0007669"/>
    <property type="project" value="UniProtKB-KW"/>
</dbReference>
<evidence type="ECO:0000256" key="7">
    <source>
        <dbReference type="ARBA" id="ARBA00022779"/>
    </source>
</evidence>
<evidence type="ECO:0000313" key="16">
    <source>
        <dbReference type="Proteomes" id="UP000016412"/>
    </source>
</evidence>
<keyword evidence="7" id="KW-0283">Flagellar rotation</keyword>
<dbReference type="SUPFAM" id="SSF48029">
    <property type="entry name" value="FliG"/>
    <property type="match status" value="2"/>
</dbReference>
<keyword evidence="17" id="KW-1185">Reference proteome</keyword>
<dbReference type="EMBL" id="AVQI01000084">
    <property type="protein sequence ID" value="ERJ97730.1"/>
    <property type="molecule type" value="Genomic_DNA"/>
</dbReference>
<keyword evidence="9" id="KW-0975">Bacterial flagellum</keyword>
<dbReference type="InterPro" id="IPR032779">
    <property type="entry name" value="FliG_M"/>
</dbReference>
<evidence type="ECO:0000256" key="9">
    <source>
        <dbReference type="ARBA" id="ARBA00023143"/>
    </source>
</evidence>
<evidence type="ECO:0000256" key="4">
    <source>
        <dbReference type="ARBA" id="ARBA00021870"/>
    </source>
</evidence>
<gene>
    <name evidence="15" type="ORF">HMPREF0860_0458</name>
    <name evidence="14" type="ORF">HMPREF1325_2672</name>
</gene>
<organism evidence="14 16">
    <name type="scientific">Treponema socranskii subsp. socranskii VPI DR56BR1116 = ATCC 35536</name>
    <dbReference type="NCBI Taxonomy" id="1125725"/>
    <lineage>
        <taxon>Bacteria</taxon>
        <taxon>Pseudomonadati</taxon>
        <taxon>Spirochaetota</taxon>
        <taxon>Spirochaetia</taxon>
        <taxon>Spirochaetales</taxon>
        <taxon>Treponemataceae</taxon>
        <taxon>Treponema</taxon>
    </lineage>
</organism>
<dbReference type="eggNOG" id="COG1536">
    <property type="taxonomic scope" value="Bacteria"/>
</dbReference>